<feature type="transmembrane region" description="Helical" evidence="5">
    <location>
        <begin position="930"/>
        <end position="956"/>
    </location>
</feature>
<feature type="transmembrane region" description="Helical" evidence="5">
    <location>
        <begin position="235"/>
        <end position="258"/>
    </location>
</feature>
<protein>
    <submittedName>
        <fullName evidence="7">Putative voltage-gated sodium channel FPC1 alpha subunit-like protein</fullName>
    </submittedName>
</protein>
<reference evidence="7 8" key="1">
    <citation type="journal article" date="2018" name="Gigascience">
        <title>Genomes of trombidid mites reveal novel predicted allergens and laterally-transferred genes associated with secondary metabolism.</title>
        <authorList>
            <person name="Dong X."/>
            <person name="Chaisiri K."/>
            <person name="Xia D."/>
            <person name="Armstrong S.D."/>
            <person name="Fang Y."/>
            <person name="Donnelly M.J."/>
            <person name="Kadowaki T."/>
            <person name="McGarry J.W."/>
            <person name="Darby A.C."/>
            <person name="Makepeace B.L."/>
        </authorList>
    </citation>
    <scope>NUCLEOTIDE SEQUENCE [LARGE SCALE GENOMIC DNA]</scope>
    <source>
        <strain evidence="7">UoL-UT</strain>
    </source>
</reference>
<dbReference type="Proteomes" id="UP000288716">
    <property type="component" value="Unassembled WGS sequence"/>
</dbReference>
<dbReference type="VEuPathDB" id="VectorBase:LDEU006471"/>
<feature type="transmembrane region" description="Helical" evidence="5">
    <location>
        <begin position="1012"/>
        <end position="1030"/>
    </location>
</feature>
<feature type="transmembrane region" description="Helical" evidence="5">
    <location>
        <begin position="185"/>
        <end position="206"/>
    </location>
</feature>
<keyword evidence="8" id="KW-1185">Reference proteome</keyword>
<evidence type="ECO:0000256" key="1">
    <source>
        <dbReference type="ARBA" id="ARBA00004141"/>
    </source>
</evidence>
<feature type="transmembrane region" description="Helical" evidence="5">
    <location>
        <begin position="763"/>
        <end position="787"/>
    </location>
</feature>
<feature type="transmembrane region" description="Helical" evidence="5">
    <location>
        <begin position="544"/>
        <end position="567"/>
    </location>
</feature>
<evidence type="ECO:0000256" key="3">
    <source>
        <dbReference type="ARBA" id="ARBA00022989"/>
    </source>
</evidence>
<evidence type="ECO:0000259" key="6">
    <source>
        <dbReference type="Pfam" id="PF00520"/>
    </source>
</evidence>
<evidence type="ECO:0000256" key="4">
    <source>
        <dbReference type="ARBA" id="ARBA00023136"/>
    </source>
</evidence>
<feature type="transmembrane region" description="Helical" evidence="5">
    <location>
        <begin position="693"/>
        <end position="711"/>
    </location>
</feature>
<comment type="caution">
    <text evidence="7">The sequence shown here is derived from an EMBL/GenBank/DDBJ whole genome shotgun (WGS) entry which is preliminary data.</text>
</comment>
<feature type="transmembrane region" description="Helical" evidence="5">
    <location>
        <begin position="363"/>
        <end position="388"/>
    </location>
</feature>
<feature type="transmembrane region" description="Helical" evidence="5">
    <location>
        <begin position="1050"/>
        <end position="1069"/>
    </location>
</feature>
<feature type="domain" description="Ion transport" evidence="6">
    <location>
        <begin position="455"/>
        <end position="679"/>
    </location>
</feature>
<evidence type="ECO:0000313" key="8">
    <source>
        <dbReference type="Proteomes" id="UP000288716"/>
    </source>
</evidence>
<dbReference type="Pfam" id="PF00520">
    <property type="entry name" value="Ion_trans"/>
    <property type="match status" value="3"/>
</dbReference>
<dbReference type="PANTHER" id="PTHR10037:SF62">
    <property type="entry name" value="SODIUM CHANNEL PROTEIN 60E"/>
    <property type="match status" value="1"/>
</dbReference>
<feature type="transmembrane region" description="Helical" evidence="5">
    <location>
        <begin position="149"/>
        <end position="173"/>
    </location>
</feature>
<dbReference type="InterPro" id="IPR027359">
    <property type="entry name" value="Volt_channel_dom_sf"/>
</dbReference>
<feature type="transmembrane region" description="Helical" evidence="5">
    <location>
        <begin position="818"/>
        <end position="839"/>
    </location>
</feature>
<dbReference type="InterPro" id="IPR043203">
    <property type="entry name" value="VGCC_Ca_Na"/>
</dbReference>
<feature type="non-terminal residue" evidence="7">
    <location>
        <position position="1087"/>
    </location>
</feature>
<dbReference type="OrthoDB" id="2984333at2759"/>
<evidence type="ECO:0000313" key="7">
    <source>
        <dbReference type="EMBL" id="RWS25569.1"/>
    </source>
</evidence>
<dbReference type="InterPro" id="IPR005821">
    <property type="entry name" value="Ion_trans_dom"/>
</dbReference>
<gene>
    <name evidence="7" type="ORF">B4U80_00316</name>
</gene>
<dbReference type="PANTHER" id="PTHR10037">
    <property type="entry name" value="VOLTAGE-GATED CATION CHANNEL CALCIUM AND SODIUM"/>
    <property type="match status" value="1"/>
</dbReference>
<dbReference type="EMBL" id="NCKV01003563">
    <property type="protein sequence ID" value="RWS25569.1"/>
    <property type="molecule type" value="Genomic_DNA"/>
</dbReference>
<organism evidence="7 8">
    <name type="scientific">Leptotrombidium deliense</name>
    <dbReference type="NCBI Taxonomy" id="299467"/>
    <lineage>
        <taxon>Eukaryota</taxon>
        <taxon>Metazoa</taxon>
        <taxon>Ecdysozoa</taxon>
        <taxon>Arthropoda</taxon>
        <taxon>Chelicerata</taxon>
        <taxon>Arachnida</taxon>
        <taxon>Acari</taxon>
        <taxon>Acariformes</taxon>
        <taxon>Trombidiformes</taxon>
        <taxon>Prostigmata</taxon>
        <taxon>Anystina</taxon>
        <taxon>Parasitengona</taxon>
        <taxon>Trombiculoidea</taxon>
        <taxon>Trombiculidae</taxon>
        <taxon>Leptotrombidium</taxon>
    </lineage>
</organism>
<feature type="domain" description="Ion transport" evidence="6">
    <location>
        <begin position="692"/>
        <end position="963"/>
    </location>
</feature>
<feature type="transmembrane region" description="Helical" evidence="5">
    <location>
        <begin position="579"/>
        <end position="602"/>
    </location>
</feature>
<evidence type="ECO:0000256" key="2">
    <source>
        <dbReference type="ARBA" id="ARBA00022692"/>
    </source>
</evidence>
<feature type="transmembrane region" description="Helical" evidence="5">
    <location>
        <begin position="520"/>
        <end position="538"/>
    </location>
</feature>
<keyword evidence="4 5" id="KW-0472">Membrane</keyword>
<dbReference type="AlphaFoldDB" id="A0A443SDG8"/>
<feature type="transmembrane region" description="Helical" evidence="5">
    <location>
        <begin position="653"/>
        <end position="673"/>
    </location>
</feature>
<evidence type="ECO:0000256" key="5">
    <source>
        <dbReference type="SAM" id="Phobius"/>
    </source>
</evidence>
<name>A0A443SDG8_9ACAR</name>
<dbReference type="GO" id="GO:0019228">
    <property type="term" value="P:neuronal action potential"/>
    <property type="evidence" value="ECO:0007669"/>
    <property type="project" value="TreeGrafter"/>
</dbReference>
<feature type="transmembrane region" description="Helical" evidence="5">
    <location>
        <begin position="118"/>
        <end position="137"/>
    </location>
</feature>
<keyword evidence="7" id="KW-0407">Ion channel</keyword>
<dbReference type="SUPFAM" id="SSF81324">
    <property type="entry name" value="Voltage-gated potassium channels"/>
    <property type="match status" value="2"/>
</dbReference>
<feature type="transmembrane region" description="Helical" evidence="5">
    <location>
        <begin position="622"/>
        <end position="641"/>
    </location>
</feature>
<feature type="transmembrane region" description="Helical" evidence="5">
    <location>
        <begin position="731"/>
        <end position="751"/>
    </location>
</feature>
<dbReference type="GO" id="GO:0005248">
    <property type="term" value="F:voltage-gated sodium channel activity"/>
    <property type="evidence" value="ECO:0007669"/>
    <property type="project" value="TreeGrafter"/>
</dbReference>
<dbReference type="GO" id="GO:0001518">
    <property type="term" value="C:voltage-gated sodium channel complex"/>
    <property type="evidence" value="ECO:0007669"/>
    <property type="project" value="TreeGrafter"/>
</dbReference>
<feature type="domain" description="Ion transport" evidence="6">
    <location>
        <begin position="120"/>
        <end position="395"/>
    </location>
</feature>
<proteinExistence type="predicted"/>
<dbReference type="Gene3D" id="1.20.120.350">
    <property type="entry name" value="Voltage-gated potassium channels. Chain C"/>
    <property type="match status" value="4"/>
</dbReference>
<comment type="subcellular location">
    <subcellularLocation>
        <location evidence="1">Membrane</location>
        <topology evidence="1">Multi-pass membrane protein</topology>
    </subcellularLocation>
</comment>
<keyword evidence="3 5" id="KW-1133">Transmembrane helix</keyword>
<dbReference type="STRING" id="299467.A0A443SDG8"/>
<sequence length="1087" mass="127093">MNDESSTSEGESPFRLYSPFSLNEHQVVAEQANKPNEPNSELEDGRQLPQRLANRFQSSLAYKQLEEIDSYYKQSLIPTFIVIDSCREIHRYTSTRSLFVFGPQNVIRRFAISVESNVGFQWFIYLTVFTYIMAAMYPPSHSFEKLEVAMLVFWMLELAIKIIARGFLLTPFSYLRNDFRNRLDFFAIISLILNLVAIEHGSFGALRGFRLIDPFRRGIRLDIILLKCFRSVHSVLVYFIIVAFVIALFGLQAFMGLFRSRCAIKPPFALHGYEWFNWYLNPKHWVYGEILHPQMCSNYTLIDNCGSGDVLCVPSIGENPDYGYTNFDTLGWSMLSTIRLLTLDYVEELYRLVYTVTGFKCNFFFIPVTFFVAVFFNSLFAVVVVSVFKNVYNETFSNTVIKIQAVNGITGENGMIEHQQSNSVLERMKGICCRWSCVSCCPGIREKFKRIITDPYVELFFKLCIFLNTICLCMDHHDMSPALDGILQTMAAFFNIVFLGEVCLKIVLLTPGEYFADFWNRWDFTLIVLYLIFAYYSVINEMQFFGFTLFRIFKLINFLSYFNKLMLITTKSFKLFSRILYSFVMIVITFAIFGLTAFGASYKINAEFFHKGIIPRWNYTDFIHAFMNVFRIICGEWIETLWDCMLVSGYHCIPLYIFFLYVGKYVLVNIFLGIILRNHFRHTTNPKDAESPYFNYAVIIIIFVSCVLLGLDDKYTHTRKSLHDVLRIMDLIILLLFMFEMVFKWMAYGFRGYFSSKLNILDFIVNFVWVLEMFIEFTAFTNGIATFHTIRVLRIFRIIDVTCEDHEMKLIVNTFWKSLPGIANAIFVILVSWLVYAIIGVQLFGGRFYYCYDFVYDTVVNVSIVSSKPECLLKNYTWVNAEMNFDHIFNAYLSLLEIATLKGHLHVMHSAFDGHSVSSQPIYEINLYSYFYFFFFIIVGSFLTLNLFFGVIYTTYKELRQQLEMSRSSLFTQNNVFNNAMRKVRLMKPKKAIPPPQSLLLQKLFYFVQSELYEAIIVIFILANLGILTYDNYYFVGKSYDVFWEVNNGLIFVFVVDCALKMLAFRQYFFTRSWPLLDLTIVMLQLI</sequence>
<keyword evidence="7" id="KW-0406">Ion transport</keyword>
<feature type="transmembrane region" description="Helical" evidence="5">
    <location>
        <begin position="486"/>
        <end position="508"/>
    </location>
</feature>
<dbReference type="GO" id="GO:0086010">
    <property type="term" value="P:membrane depolarization during action potential"/>
    <property type="evidence" value="ECO:0007669"/>
    <property type="project" value="TreeGrafter"/>
</dbReference>
<dbReference type="Gene3D" id="1.10.287.70">
    <property type="match status" value="3"/>
</dbReference>
<accession>A0A443SDG8</accession>
<keyword evidence="2 5" id="KW-0812">Transmembrane</keyword>
<keyword evidence="7" id="KW-0813">Transport</keyword>